<dbReference type="Gene3D" id="1.20.1060.10">
    <property type="entry name" value="Taq DNA Polymerase, Chain T, domain 4"/>
    <property type="match status" value="1"/>
</dbReference>
<evidence type="ECO:0000313" key="13">
    <source>
        <dbReference type="EMBL" id="AOZ65437.1"/>
    </source>
</evidence>
<evidence type="ECO:0000256" key="6">
    <source>
        <dbReference type="ARBA" id="ARBA00022705"/>
    </source>
</evidence>
<dbReference type="InterPro" id="IPR002562">
    <property type="entry name" value="3'-5'_exonuclease_dom"/>
</dbReference>
<dbReference type="InterPro" id="IPR043502">
    <property type="entry name" value="DNA/RNA_pol_sf"/>
</dbReference>
<dbReference type="InterPro" id="IPR001098">
    <property type="entry name" value="DNA-dir_DNA_pol_A_palm_dom"/>
</dbReference>
<evidence type="ECO:0000259" key="11">
    <source>
        <dbReference type="SMART" id="SM00474"/>
    </source>
</evidence>
<protein>
    <recommendedName>
        <fullName evidence="3">DNA polymerase</fullName>
        <ecNumber evidence="2">2.7.7.7</ecNumber>
    </recommendedName>
</protein>
<dbReference type="SMART" id="SM00474">
    <property type="entry name" value="35EXOc"/>
    <property type="match status" value="1"/>
</dbReference>
<keyword evidence="14" id="KW-1185">Reference proteome</keyword>
<dbReference type="GO" id="GO:0006261">
    <property type="term" value="P:DNA-templated DNA replication"/>
    <property type="evidence" value="ECO:0007669"/>
    <property type="project" value="InterPro"/>
</dbReference>
<dbReference type="Gene3D" id="3.30.70.370">
    <property type="match status" value="1"/>
</dbReference>
<comment type="catalytic activity">
    <reaction evidence="10">
        <text>DNA(n) + a 2'-deoxyribonucleoside 5'-triphosphate = DNA(n+1) + diphosphate</text>
        <dbReference type="Rhea" id="RHEA:22508"/>
        <dbReference type="Rhea" id="RHEA-COMP:17339"/>
        <dbReference type="Rhea" id="RHEA-COMP:17340"/>
        <dbReference type="ChEBI" id="CHEBI:33019"/>
        <dbReference type="ChEBI" id="CHEBI:61560"/>
        <dbReference type="ChEBI" id="CHEBI:173112"/>
        <dbReference type="EC" id="2.7.7.7"/>
    </reaction>
</comment>
<dbReference type="Proteomes" id="UP000225617">
    <property type="component" value="Segment"/>
</dbReference>
<dbReference type="Gene3D" id="3.30.420.10">
    <property type="entry name" value="Ribonuclease H-like superfamily/Ribonuclease H"/>
    <property type="match status" value="1"/>
</dbReference>
<dbReference type="Gene3D" id="1.10.150.20">
    <property type="entry name" value="5' to 3' exonuclease, C-terminal subdomain"/>
    <property type="match status" value="1"/>
</dbReference>
<accession>A0A1I9SF10</accession>
<dbReference type="PANTHER" id="PTHR10133:SF27">
    <property type="entry name" value="DNA POLYMERASE NU"/>
    <property type="match status" value="1"/>
</dbReference>
<evidence type="ECO:0000256" key="10">
    <source>
        <dbReference type="ARBA" id="ARBA00049244"/>
    </source>
</evidence>
<evidence type="ECO:0000259" key="12">
    <source>
        <dbReference type="SMART" id="SM00482"/>
    </source>
</evidence>
<proteinExistence type="inferred from homology"/>
<dbReference type="SMART" id="SM00482">
    <property type="entry name" value="POLAc"/>
    <property type="match status" value="1"/>
</dbReference>
<dbReference type="EC" id="2.7.7.7" evidence="2"/>
<evidence type="ECO:0000256" key="1">
    <source>
        <dbReference type="ARBA" id="ARBA00007705"/>
    </source>
</evidence>
<dbReference type="Pfam" id="PF00476">
    <property type="entry name" value="DNA_pol_A"/>
    <property type="match status" value="1"/>
</dbReference>
<dbReference type="GO" id="GO:0008408">
    <property type="term" value="F:3'-5' exonuclease activity"/>
    <property type="evidence" value="ECO:0007669"/>
    <property type="project" value="InterPro"/>
</dbReference>
<evidence type="ECO:0000256" key="8">
    <source>
        <dbReference type="ARBA" id="ARBA00023109"/>
    </source>
</evidence>
<feature type="domain" description="3'-5' exonuclease" evidence="11">
    <location>
        <begin position="137"/>
        <end position="321"/>
    </location>
</feature>
<organism evidence="13 14">
    <name type="scientific">Klebsiella phage vB_Kpn_IME260</name>
    <dbReference type="NCBI Taxonomy" id="1912318"/>
    <lineage>
        <taxon>Viruses</taxon>
        <taxon>Duplodnaviria</taxon>
        <taxon>Heunggongvirae</taxon>
        <taxon>Uroviricota</taxon>
        <taxon>Caudoviricetes</taxon>
        <taxon>Demerecviridae</taxon>
        <taxon>Sugarlandvirus</taxon>
        <taxon>Sugarlandvirus IME260</taxon>
    </lineage>
</organism>
<evidence type="ECO:0000256" key="4">
    <source>
        <dbReference type="ARBA" id="ARBA00022679"/>
    </source>
</evidence>
<dbReference type="EMBL" id="KX845404">
    <property type="protein sequence ID" value="AOZ65437.1"/>
    <property type="molecule type" value="Genomic_DNA"/>
</dbReference>
<dbReference type="Pfam" id="PF01612">
    <property type="entry name" value="DNA_pol_A_exo1"/>
    <property type="match status" value="1"/>
</dbReference>
<dbReference type="GO" id="GO:0003677">
    <property type="term" value="F:DNA binding"/>
    <property type="evidence" value="ECO:0007669"/>
    <property type="project" value="UniProtKB-KW"/>
</dbReference>
<evidence type="ECO:0000256" key="7">
    <source>
        <dbReference type="ARBA" id="ARBA00022932"/>
    </source>
</evidence>
<dbReference type="GO" id="GO:0003887">
    <property type="term" value="F:DNA-directed DNA polymerase activity"/>
    <property type="evidence" value="ECO:0007669"/>
    <property type="project" value="UniProtKB-KW"/>
</dbReference>
<dbReference type="GO" id="GO:0039693">
    <property type="term" value="P:viral DNA genome replication"/>
    <property type="evidence" value="ECO:0007669"/>
    <property type="project" value="UniProtKB-KW"/>
</dbReference>
<dbReference type="InterPro" id="IPR036397">
    <property type="entry name" value="RNaseH_sf"/>
</dbReference>
<dbReference type="PRINTS" id="PR00868">
    <property type="entry name" value="DNAPOLI"/>
</dbReference>
<dbReference type="SUPFAM" id="SSF56672">
    <property type="entry name" value="DNA/RNA polymerases"/>
    <property type="match status" value="1"/>
</dbReference>
<dbReference type="SUPFAM" id="SSF53098">
    <property type="entry name" value="Ribonuclease H-like"/>
    <property type="match status" value="1"/>
</dbReference>
<keyword evidence="6" id="KW-0235">DNA replication</keyword>
<dbReference type="InterPro" id="IPR002298">
    <property type="entry name" value="DNA_polymerase_A"/>
</dbReference>
<sequence>MKIAVVDKSPNNVRYQKHFELFDHEVETFFMASEKVTGRLLKKHITIGTPENPFNPEDFDYVILVGADPFLKFAAKKGISDYSGKRVEHDGYANWIASISPAQLHFKPEMKPVFEATVESIHAILNGREKRSKAGDYRPIQCPDEAEAYVKMVYTMCPGMIAYDSETSALYCRDGYMLGISISHQEYQGVYIDADVITENTVYYLQKLFDSPEHGVVFHNLKFDMHFYCYHLGLSFDKAAEEKRLHDTMLMHYALDERRGTHGLKSLAMKYTDMGDYDFELDQFKETYCKTHKIKKEDFSYDLIPFDIMWPYAAKDTDATLRLSNFFLPKVEANPRLKSLYYDVLMPGCVFLQRMEDRGVPISKDRLKEAQVQLMTALQLAKAKLYEYPEVRKLEEDQGSVFNAASVVQLRKLLFDYVGLTPTGIMTDTGADSTGADALKELSDQHPIAKTLLEIRKISKLLSTYIEKMLISIDADGCIRTGFHIHMTTSGRLSSSGKLNLQQLPRDESVIKGCIVAPIGYRIIAWDLTTAEIYYAAVLSGDINMQQVFINMQNDPENYSDFHGSIAHMVFALPCKPTEVKKLYPALRQAAKAISFGILYGSGPAKVAASVNEALLEEHMKTGKPYTECTTGDAKEYIETYFGRFPQLKKWIDKSHSQIQTNGFIYSHFGRKRRLHNINSEDRGVQGEELRSGFNAIIQSASSDSLLLGAIDTDNEIRSLGLQDEMKIIMLVHDSVVAIVREDLVDQYNEMLIRNIQVDRGISIPGCPIGIDSDSEAGGSRDYSCGKIKKQRPSVACIEDKEFEEKVRSIIGMEDFDYAAIAANDENHPDHDKYANIKFLPEISKDIVNVRRVLGA</sequence>
<dbReference type="OrthoDB" id="14842at10239"/>
<dbReference type="InterPro" id="IPR019760">
    <property type="entry name" value="DNA-dir_DNA_pol_A_CS"/>
</dbReference>
<reference evidence="13" key="1">
    <citation type="submission" date="2017-01" db="EMBL/GenBank/DDBJ databases">
        <title>Complete Genome Sequence of two Novel Multi-drug resistant Klebsiella pneumoniae Phage vB_Kpn_IME260.</title>
        <authorList>
            <person name="Xing S."/>
            <person name="Pan X."/>
            <person name="Sun Q."/>
            <person name="Pei G."/>
            <person name="Mi Z."/>
            <person name="An X."/>
            <person name="Tong Y."/>
        </authorList>
    </citation>
    <scope>NUCLEOTIDE SEQUENCE [LARGE SCALE GENOMIC DNA]</scope>
</reference>
<comment type="similarity">
    <text evidence="1">Belongs to the DNA polymerase type-A family.</text>
</comment>
<evidence type="ECO:0000256" key="9">
    <source>
        <dbReference type="ARBA" id="ARBA00023125"/>
    </source>
</evidence>
<evidence type="ECO:0000313" key="14">
    <source>
        <dbReference type="Proteomes" id="UP000225617"/>
    </source>
</evidence>
<evidence type="ECO:0000256" key="5">
    <source>
        <dbReference type="ARBA" id="ARBA00022695"/>
    </source>
</evidence>
<keyword evidence="7" id="KW-0239">DNA-directed DNA polymerase</keyword>
<keyword evidence="9" id="KW-0238">DNA-binding</keyword>
<keyword evidence="8" id="KW-1194">Viral DNA replication</keyword>
<dbReference type="PANTHER" id="PTHR10133">
    <property type="entry name" value="DNA POLYMERASE I"/>
    <property type="match status" value="1"/>
</dbReference>
<feature type="domain" description="DNA-directed DNA polymerase family A palm" evidence="12">
    <location>
        <begin position="508"/>
        <end position="744"/>
    </location>
</feature>
<dbReference type="GO" id="GO:0006302">
    <property type="term" value="P:double-strand break repair"/>
    <property type="evidence" value="ECO:0007669"/>
    <property type="project" value="TreeGrafter"/>
</dbReference>
<name>A0A1I9SF10_9CAUD</name>
<evidence type="ECO:0000256" key="2">
    <source>
        <dbReference type="ARBA" id="ARBA00012417"/>
    </source>
</evidence>
<dbReference type="InterPro" id="IPR012337">
    <property type="entry name" value="RNaseH-like_sf"/>
</dbReference>
<keyword evidence="5" id="KW-0548">Nucleotidyltransferase</keyword>
<evidence type="ECO:0000256" key="3">
    <source>
        <dbReference type="ARBA" id="ARBA00015749"/>
    </source>
</evidence>
<dbReference type="PROSITE" id="PS00447">
    <property type="entry name" value="DNA_POLYMERASE_A"/>
    <property type="match status" value="1"/>
</dbReference>
<keyword evidence="4" id="KW-0808">Transferase</keyword>